<keyword evidence="2" id="KW-1185">Reference proteome</keyword>
<dbReference type="OMA" id="MHYEKAV"/>
<evidence type="ECO:0000313" key="2">
    <source>
        <dbReference type="Proteomes" id="UP000009027"/>
    </source>
</evidence>
<organism evidence="1 2">
    <name type="scientific">Trypanosoma vivax (strain Y486)</name>
    <dbReference type="NCBI Taxonomy" id="1055687"/>
    <lineage>
        <taxon>Eukaryota</taxon>
        <taxon>Discoba</taxon>
        <taxon>Euglenozoa</taxon>
        <taxon>Kinetoplastea</taxon>
        <taxon>Metakinetoplastina</taxon>
        <taxon>Trypanosomatida</taxon>
        <taxon>Trypanosomatidae</taxon>
        <taxon>Trypanosoma</taxon>
        <taxon>Duttonella</taxon>
    </lineage>
</organism>
<proteinExistence type="predicted"/>
<protein>
    <recommendedName>
        <fullName evidence="3">Thioesterase domain-containing protein</fullName>
    </recommendedName>
</protein>
<reference evidence="1 2" key="1">
    <citation type="journal article" date="2012" name="Proc. Natl. Acad. Sci. U.S.A.">
        <title>Antigenic diversity is generated by distinct evolutionary mechanisms in African trypanosome species.</title>
        <authorList>
            <person name="Jackson A.P."/>
            <person name="Berry A."/>
            <person name="Aslett M."/>
            <person name="Allison H.C."/>
            <person name="Burton P."/>
            <person name="Vavrova-Anderson J."/>
            <person name="Brown R."/>
            <person name="Browne H."/>
            <person name="Corton N."/>
            <person name="Hauser H."/>
            <person name="Gamble J."/>
            <person name="Gilderthorp R."/>
            <person name="Marcello L."/>
            <person name="McQuillan J."/>
            <person name="Otto T.D."/>
            <person name="Quail M.A."/>
            <person name="Sanders M.J."/>
            <person name="van Tonder A."/>
            <person name="Ginger M.L."/>
            <person name="Field M.C."/>
            <person name="Barry J.D."/>
            <person name="Hertz-Fowler C."/>
            <person name="Berriman M."/>
        </authorList>
    </citation>
    <scope>NUCLEOTIDE SEQUENCE</scope>
    <source>
        <strain evidence="1 2">Y486</strain>
    </source>
</reference>
<dbReference type="SUPFAM" id="SSF54637">
    <property type="entry name" value="Thioesterase/thiol ester dehydrase-isomerase"/>
    <property type="match status" value="1"/>
</dbReference>
<dbReference type="VEuPathDB" id="TriTrypDB:TvY486_0036380"/>
<dbReference type="AlphaFoldDB" id="F9WT76"/>
<dbReference type="EMBL" id="CAEX01006282">
    <property type="protein sequence ID" value="CCD20769.1"/>
    <property type="molecule type" value="Genomic_DNA"/>
</dbReference>
<name>F9WT76_TRYVY</name>
<dbReference type="Gene3D" id="3.10.129.10">
    <property type="entry name" value="Hotdog Thioesterase"/>
    <property type="match status" value="1"/>
</dbReference>
<evidence type="ECO:0000313" key="1">
    <source>
        <dbReference type="EMBL" id="CCD20769.1"/>
    </source>
</evidence>
<dbReference type="InterPro" id="IPR029069">
    <property type="entry name" value="HotDog_dom_sf"/>
</dbReference>
<evidence type="ECO:0008006" key="3">
    <source>
        <dbReference type="Google" id="ProtNLM"/>
    </source>
</evidence>
<gene>
    <name evidence="1" type="ORF">TvY486_0036380</name>
</gene>
<dbReference type="Proteomes" id="UP000009027">
    <property type="component" value="Unassembled WGS sequence"/>
</dbReference>
<sequence>MLTRGAAWVPVATHIPSFLNCFSSFVKDSPHNTALQNVLNYKAENTWALVRTDAKGRKTTDALAFPFTVPAALCEGQRVGLGPFTSLVDTTTSLHVAIALLPSNDMHVSVNIQANAVQPICAGDKVVLISYMDKFGKRLAFVSAQLSRYRDTSEGLTGFEGLDGEKLERLCASGETLAMGRHVKCILPSK</sequence>
<accession>F9WT76</accession>